<dbReference type="EC" id="2.7.11.1" evidence="1"/>
<evidence type="ECO:0000256" key="6">
    <source>
        <dbReference type="ARBA" id="ARBA00022840"/>
    </source>
</evidence>
<keyword evidence="2 10" id="KW-0723">Serine/threonine-protein kinase</keyword>
<dbReference type="InterPro" id="IPR052239">
    <property type="entry name" value="Ser/Thr-specific_kinases"/>
</dbReference>
<evidence type="ECO:0000256" key="7">
    <source>
        <dbReference type="ARBA" id="ARBA00047899"/>
    </source>
</evidence>
<dbReference type="GO" id="GO:0005794">
    <property type="term" value="C:Golgi apparatus"/>
    <property type="evidence" value="ECO:0007669"/>
    <property type="project" value="TreeGrafter"/>
</dbReference>
<evidence type="ECO:0000256" key="3">
    <source>
        <dbReference type="ARBA" id="ARBA00022679"/>
    </source>
</evidence>
<name>A0A8E0S5I5_9TREM</name>
<dbReference type="InterPro" id="IPR000719">
    <property type="entry name" value="Prot_kinase_dom"/>
</dbReference>
<feature type="domain" description="Protein kinase" evidence="9">
    <location>
        <begin position="35"/>
        <end position="341"/>
    </location>
</feature>
<keyword evidence="3" id="KW-0808">Transferase</keyword>
<evidence type="ECO:0000313" key="11">
    <source>
        <dbReference type="Proteomes" id="UP000728185"/>
    </source>
</evidence>
<proteinExistence type="predicted"/>
<evidence type="ECO:0000256" key="1">
    <source>
        <dbReference type="ARBA" id="ARBA00012513"/>
    </source>
</evidence>
<dbReference type="AlphaFoldDB" id="A0A8E0S5I5"/>
<keyword evidence="6" id="KW-0067">ATP-binding</keyword>
<keyword evidence="5 10" id="KW-0418">Kinase</keyword>
<gene>
    <name evidence="10" type="ORF">FBUS_09249</name>
</gene>
<dbReference type="PANTHER" id="PTHR45998:SF2">
    <property type="entry name" value="SERINE_THREONINE-PROTEIN KINASE 16"/>
    <property type="match status" value="1"/>
</dbReference>
<comment type="catalytic activity">
    <reaction evidence="7">
        <text>L-threonyl-[protein] + ATP = O-phospho-L-threonyl-[protein] + ADP + H(+)</text>
        <dbReference type="Rhea" id="RHEA:46608"/>
        <dbReference type="Rhea" id="RHEA-COMP:11060"/>
        <dbReference type="Rhea" id="RHEA-COMP:11605"/>
        <dbReference type="ChEBI" id="CHEBI:15378"/>
        <dbReference type="ChEBI" id="CHEBI:30013"/>
        <dbReference type="ChEBI" id="CHEBI:30616"/>
        <dbReference type="ChEBI" id="CHEBI:61977"/>
        <dbReference type="ChEBI" id="CHEBI:456216"/>
        <dbReference type="EC" id="2.7.11.1"/>
    </reaction>
</comment>
<evidence type="ECO:0000313" key="10">
    <source>
        <dbReference type="EMBL" id="KAA0199925.1"/>
    </source>
</evidence>
<dbReference type="PANTHER" id="PTHR45998">
    <property type="entry name" value="SERINE/THREONINE-PROTEIN KINASE 16"/>
    <property type="match status" value="1"/>
</dbReference>
<dbReference type="SMART" id="SM00220">
    <property type="entry name" value="S_TKc"/>
    <property type="match status" value="1"/>
</dbReference>
<protein>
    <recommendedName>
        <fullName evidence="1">non-specific serine/threonine protein kinase</fullName>
        <ecNumber evidence="1">2.7.11.1</ecNumber>
    </recommendedName>
</protein>
<evidence type="ECO:0000259" key="9">
    <source>
        <dbReference type="PROSITE" id="PS50011"/>
    </source>
</evidence>
<dbReference type="OrthoDB" id="248923at2759"/>
<accession>A0A8E0S5I5</accession>
<evidence type="ECO:0000256" key="2">
    <source>
        <dbReference type="ARBA" id="ARBA00022527"/>
    </source>
</evidence>
<comment type="caution">
    <text evidence="10">The sequence shown here is derived from an EMBL/GenBank/DDBJ whole genome shotgun (WGS) entry which is preliminary data.</text>
</comment>
<dbReference type="Gene3D" id="1.10.510.10">
    <property type="entry name" value="Transferase(Phosphotransferase) domain 1"/>
    <property type="match status" value="1"/>
</dbReference>
<dbReference type="GO" id="GO:0005524">
    <property type="term" value="F:ATP binding"/>
    <property type="evidence" value="ECO:0007669"/>
    <property type="project" value="UniProtKB-KW"/>
</dbReference>
<keyword evidence="11" id="KW-1185">Reference proteome</keyword>
<comment type="catalytic activity">
    <reaction evidence="8">
        <text>L-seryl-[protein] + ATP = O-phospho-L-seryl-[protein] + ADP + H(+)</text>
        <dbReference type="Rhea" id="RHEA:17989"/>
        <dbReference type="Rhea" id="RHEA-COMP:9863"/>
        <dbReference type="Rhea" id="RHEA-COMP:11604"/>
        <dbReference type="ChEBI" id="CHEBI:15378"/>
        <dbReference type="ChEBI" id="CHEBI:29999"/>
        <dbReference type="ChEBI" id="CHEBI:30616"/>
        <dbReference type="ChEBI" id="CHEBI:83421"/>
        <dbReference type="ChEBI" id="CHEBI:456216"/>
        <dbReference type="EC" id="2.7.11.1"/>
    </reaction>
</comment>
<dbReference type="Proteomes" id="UP000728185">
    <property type="component" value="Unassembled WGS sequence"/>
</dbReference>
<sequence>MFGCWGACSEKIRVHDRTGESTTFYVRDQLDQGYVEILFIIFFSGFSTIELVSSSQSRQLYVLKRIICHSQVDEDKALREMRLHLDMPSHPNLLPCFGGARKALSRHPQGALSQVCMILQYSKQGSLQRLLDQSRFKRNPFNTRLIACLLTGICEGLSVLLSLKVPLAHRDLKPGNVLIFDNWRPVLMDFGSCTPAVIELNTYKDVEYWKEFAEENCSMTYRAPEWFQPPLGQAITERADIWSLGCLSYALCFLESPLEKVRAKGDSVALAACSANFSFPPDATTKYVWHDLTGKYFYFLFHSVSAQRFSPEMINLIKSMLNVNPAMRPSLQQVINTIEAVEPDALQNCTAEVVPVEPIAS</sequence>
<dbReference type="GO" id="GO:0004674">
    <property type="term" value="F:protein serine/threonine kinase activity"/>
    <property type="evidence" value="ECO:0007669"/>
    <property type="project" value="UniProtKB-KW"/>
</dbReference>
<dbReference type="InterPro" id="IPR011009">
    <property type="entry name" value="Kinase-like_dom_sf"/>
</dbReference>
<evidence type="ECO:0000256" key="4">
    <source>
        <dbReference type="ARBA" id="ARBA00022741"/>
    </source>
</evidence>
<dbReference type="Pfam" id="PF00069">
    <property type="entry name" value="Pkinase"/>
    <property type="match status" value="1"/>
</dbReference>
<evidence type="ECO:0000256" key="5">
    <source>
        <dbReference type="ARBA" id="ARBA00022777"/>
    </source>
</evidence>
<dbReference type="SUPFAM" id="SSF56112">
    <property type="entry name" value="Protein kinase-like (PK-like)"/>
    <property type="match status" value="1"/>
</dbReference>
<dbReference type="PROSITE" id="PS00108">
    <property type="entry name" value="PROTEIN_KINASE_ST"/>
    <property type="match status" value="1"/>
</dbReference>
<dbReference type="PROSITE" id="PS50011">
    <property type="entry name" value="PROTEIN_KINASE_DOM"/>
    <property type="match status" value="1"/>
</dbReference>
<evidence type="ECO:0000256" key="8">
    <source>
        <dbReference type="ARBA" id="ARBA00048679"/>
    </source>
</evidence>
<keyword evidence="4" id="KW-0547">Nucleotide-binding</keyword>
<dbReference type="EMBL" id="LUCM01000839">
    <property type="protein sequence ID" value="KAA0199925.1"/>
    <property type="molecule type" value="Genomic_DNA"/>
</dbReference>
<organism evidence="10 11">
    <name type="scientific">Fasciolopsis buskii</name>
    <dbReference type="NCBI Taxonomy" id="27845"/>
    <lineage>
        <taxon>Eukaryota</taxon>
        <taxon>Metazoa</taxon>
        <taxon>Spiralia</taxon>
        <taxon>Lophotrochozoa</taxon>
        <taxon>Platyhelminthes</taxon>
        <taxon>Trematoda</taxon>
        <taxon>Digenea</taxon>
        <taxon>Plagiorchiida</taxon>
        <taxon>Echinostomata</taxon>
        <taxon>Echinostomatoidea</taxon>
        <taxon>Fasciolidae</taxon>
        <taxon>Fasciolopsis</taxon>
    </lineage>
</organism>
<dbReference type="InterPro" id="IPR008271">
    <property type="entry name" value="Ser/Thr_kinase_AS"/>
</dbReference>
<reference evidence="10" key="1">
    <citation type="submission" date="2019-05" db="EMBL/GenBank/DDBJ databases">
        <title>Annotation for the trematode Fasciolopsis buski.</title>
        <authorList>
            <person name="Choi Y.-J."/>
        </authorList>
    </citation>
    <scope>NUCLEOTIDE SEQUENCE</scope>
    <source>
        <strain evidence="10">HT</strain>
        <tissue evidence="10">Whole worm</tissue>
    </source>
</reference>